<organism evidence="1 2">
    <name type="scientific">Thioalkalivibrio paradoxus ARh 1</name>
    <dbReference type="NCBI Taxonomy" id="713585"/>
    <lineage>
        <taxon>Bacteria</taxon>
        <taxon>Pseudomonadati</taxon>
        <taxon>Pseudomonadota</taxon>
        <taxon>Gammaproteobacteria</taxon>
        <taxon>Chromatiales</taxon>
        <taxon>Ectothiorhodospiraceae</taxon>
        <taxon>Thioalkalivibrio</taxon>
    </lineage>
</organism>
<protein>
    <recommendedName>
        <fullName evidence="3">LPS export ABC transporter periplasmic protein LptC</fullName>
    </recommendedName>
</protein>
<dbReference type="GO" id="GO:0005886">
    <property type="term" value="C:plasma membrane"/>
    <property type="evidence" value="ECO:0007669"/>
    <property type="project" value="InterPro"/>
</dbReference>
<proteinExistence type="predicted"/>
<dbReference type="AlphaFoldDB" id="W0DTS1"/>
<dbReference type="RefSeq" id="WP_006747156.1">
    <property type="nucleotide sequence ID" value="NZ_CP007029.1"/>
</dbReference>
<evidence type="ECO:0000313" key="1">
    <source>
        <dbReference type="EMBL" id="AHF00261.1"/>
    </source>
</evidence>
<dbReference type="InterPro" id="IPR010664">
    <property type="entry name" value="LipoPS_assembly_LptC-rel"/>
</dbReference>
<dbReference type="Proteomes" id="UP000005289">
    <property type="component" value="Chromosome"/>
</dbReference>
<dbReference type="EMBL" id="CP007029">
    <property type="protein sequence ID" value="AHF00261.1"/>
    <property type="molecule type" value="Genomic_DNA"/>
</dbReference>
<evidence type="ECO:0008006" key="3">
    <source>
        <dbReference type="Google" id="ProtNLM"/>
    </source>
</evidence>
<dbReference type="HOGENOM" id="CLU_1453798_0_0_6"/>
<evidence type="ECO:0000313" key="2">
    <source>
        <dbReference type="Proteomes" id="UP000005289"/>
    </source>
</evidence>
<dbReference type="InterPro" id="IPR026265">
    <property type="entry name" value="LptC"/>
</dbReference>
<dbReference type="KEGG" id="tti:THITH_14645"/>
<name>W0DTS1_9GAMM</name>
<dbReference type="STRING" id="713585.THITH_14645"/>
<dbReference type="GO" id="GO:0015221">
    <property type="term" value="F:lipopolysaccharide transmembrane transporter activity"/>
    <property type="evidence" value="ECO:0007669"/>
    <property type="project" value="InterPro"/>
</dbReference>
<reference evidence="1 2" key="1">
    <citation type="submission" date="2013-12" db="EMBL/GenBank/DDBJ databases">
        <authorList>
            <consortium name="DOE Joint Genome Institute"/>
            <person name="Muyzer G."/>
            <person name="Huntemann M."/>
            <person name="Han J."/>
            <person name="Chen A."/>
            <person name="Kyrpides N."/>
            <person name="Mavromatis K."/>
            <person name="Markowitz V."/>
            <person name="Palaniappan K."/>
            <person name="Ivanova N."/>
            <person name="Schaumberg A."/>
            <person name="Pati A."/>
            <person name="Liolios K."/>
            <person name="Nordberg H.P."/>
            <person name="Cantor M.N."/>
            <person name="Hua S.X."/>
            <person name="Woyke T."/>
        </authorList>
    </citation>
    <scope>NUCLEOTIDE SEQUENCE [LARGE SCALE GENOMIC DNA]</scope>
    <source>
        <strain evidence="1 2">ARh 1</strain>
    </source>
</reference>
<keyword evidence="2" id="KW-1185">Reference proteome</keyword>
<dbReference type="Gene3D" id="2.60.450.10">
    <property type="entry name" value="Lipopolysaccharide (LPS) transport protein A like domain"/>
    <property type="match status" value="1"/>
</dbReference>
<dbReference type="NCBIfam" id="TIGR04409">
    <property type="entry name" value="LptC_YrbK"/>
    <property type="match status" value="1"/>
</dbReference>
<sequence>MPTSGTEPRRGFRVWIPGAAALALLAAAPAPLALEPGVQLEISGFVLRVTDERGEITHVLEGERLQQFDELGLQRAEDPRLEFLTDGHIDWVWTAPAAVHYPAAHRLVLLGTTEGVRLPSPEQPQTEITSADVTIVTDTREVFTDARATLVRPGLVMTGVGMHADVAADLIELRSEVETVYAPENP</sequence>
<gene>
    <name evidence="1" type="ORF">THITH_14645</name>
</gene>
<dbReference type="Pfam" id="PF06835">
    <property type="entry name" value="LptC"/>
    <property type="match status" value="1"/>
</dbReference>
<accession>W0DTS1</accession>